<evidence type="ECO:0000256" key="3">
    <source>
        <dbReference type="ARBA" id="ARBA00023210"/>
    </source>
</evidence>
<comment type="subunit">
    <text evidence="5">Interacts with FtsZ.</text>
</comment>
<comment type="similarity">
    <text evidence="5">Belongs to the ZapD family.</text>
</comment>
<keyword evidence="2 5" id="KW-0132">Cell division</keyword>
<comment type="caution">
    <text evidence="6">The sequence shown here is derived from an EMBL/GenBank/DDBJ whole genome shotgun (WGS) entry which is preliminary data.</text>
</comment>
<comment type="subcellular location">
    <subcellularLocation>
        <location evidence="5">Cytoplasm</location>
    </subcellularLocation>
    <text evidence="5">Localizes to mid-cell in an FtsZ-dependent manner.</text>
</comment>
<dbReference type="RefSeq" id="WP_382434762.1">
    <property type="nucleotide sequence ID" value="NZ_JBHSHJ010000017.1"/>
</dbReference>
<evidence type="ECO:0000256" key="2">
    <source>
        <dbReference type="ARBA" id="ARBA00022618"/>
    </source>
</evidence>
<keyword evidence="4 5" id="KW-0131">Cell cycle</keyword>
<dbReference type="NCBIfam" id="NF003656">
    <property type="entry name" value="PRK05287.1-4"/>
    <property type="match status" value="1"/>
</dbReference>
<evidence type="ECO:0000313" key="7">
    <source>
        <dbReference type="Proteomes" id="UP001596001"/>
    </source>
</evidence>
<evidence type="ECO:0000256" key="1">
    <source>
        <dbReference type="ARBA" id="ARBA00022490"/>
    </source>
</evidence>
<gene>
    <name evidence="5 6" type="primary">zapD</name>
    <name evidence="6" type="ORF">ACFO6X_15340</name>
</gene>
<dbReference type="InterPro" id="IPR027462">
    <property type="entry name" value="ZapD_C"/>
</dbReference>
<name>A0ABV9QHX3_9BURK</name>
<keyword evidence="7" id="KW-1185">Reference proteome</keyword>
<sequence length="251" mass="28347">MILYEYPFNERIRTYLRLEQLFRRLGELIPRSHPLDHHFALATIFEIIEVGARTDLKTDVLKDIEKQKQLLESYRGNPAISEKALDAVLAQLERCFAALNEQTGRTGQSLMENDWLMTLRSRMGIPGGTCGFDLPSYHAWQCAESGVRQKALQEWTATLAPLAESIYVLMQLLRDTGVPQKMAALQGNFQQNLPQGRSFQLLRLAIDPALGIIPEISGNRLRVSVRMMQLQSDGQLLPSTEDASFELSLCA</sequence>
<evidence type="ECO:0000313" key="6">
    <source>
        <dbReference type="EMBL" id="MFC4790356.1"/>
    </source>
</evidence>
<dbReference type="GO" id="GO:0051301">
    <property type="term" value="P:cell division"/>
    <property type="evidence" value="ECO:0007669"/>
    <property type="project" value="UniProtKB-KW"/>
</dbReference>
<dbReference type="SUPFAM" id="SSF160950">
    <property type="entry name" value="YacF-like"/>
    <property type="match status" value="1"/>
</dbReference>
<dbReference type="PANTHER" id="PTHR39455:SF1">
    <property type="entry name" value="CELL DIVISION PROTEIN ZAPD"/>
    <property type="match status" value="1"/>
</dbReference>
<dbReference type="PANTHER" id="PTHR39455">
    <property type="entry name" value="CELL DIVISION PROTEIN ZAPD"/>
    <property type="match status" value="1"/>
</dbReference>
<dbReference type="EMBL" id="JBHSHJ010000017">
    <property type="protein sequence ID" value="MFC4790356.1"/>
    <property type="molecule type" value="Genomic_DNA"/>
</dbReference>
<keyword evidence="1 5" id="KW-0963">Cytoplasm</keyword>
<accession>A0ABV9QHX3</accession>
<dbReference type="Gene3D" id="2.60.440.10">
    <property type="entry name" value="YacF-like domains"/>
    <property type="match status" value="1"/>
</dbReference>
<dbReference type="Proteomes" id="UP001596001">
    <property type="component" value="Unassembled WGS sequence"/>
</dbReference>
<dbReference type="InterPro" id="IPR009777">
    <property type="entry name" value="ZapD"/>
</dbReference>
<reference evidence="7" key="1">
    <citation type="journal article" date="2019" name="Int. J. Syst. Evol. Microbiol.">
        <title>The Global Catalogue of Microorganisms (GCM) 10K type strain sequencing project: providing services to taxonomists for standard genome sequencing and annotation.</title>
        <authorList>
            <consortium name="The Broad Institute Genomics Platform"/>
            <consortium name="The Broad Institute Genome Sequencing Center for Infectious Disease"/>
            <person name="Wu L."/>
            <person name="Ma J."/>
        </authorList>
    </citation>
    <scope>NUCLEOTIDE SEQUENCE [LARGE SCALE GENOMIC DNA]</scope>
    <source>
        <strain evidence="7">CCUG 49452</strain>
    </source>
</reference>
<dbReference type="Gene3D" id="1.10.3900.10">
    <property type="entry name" value="YacF-like"/>
    <property type="match status" value="1"/>
</dbReference>
<dbReference type="HAMAP" id="MF_01092">
    <property type="entry name" value="ZapD"/>
    <property type="match status" value="1"/>
</dbReference>
<dbReference type="InterPro" id="IPR036268">
    <property type="entry name" value="ZapD_sf"/>
</dbReference>
<dbReference type="Pfam" id="PF07072">
    <property type="entry name" value="ZapD"/>
    <property type="match status" value="1"/>
</dbReference>
<keyword evidence="3 5" id="KW-0717">Septation</keyword>
<evidence type="ECO:0000256" key="5">
    <source>
        <dbReference type="HAMAP-Rule" id="MF_01092"/>
    </source>
</evidence>
<organism evidence="6 7">
    <name type="scientific">Giesbergeria sinuosa</name>
    <dbReference type="NCBI Taxonomy" id="80883"/>
    <lineage>
        <taxon>Bacteria</taxon>
        <taxon>Pseudomonadati</taxon>
        <taxon>Pseudomonadota</taxon>
        <taxon>Betaproteobacteria</taxon>
        <taxon>Burkholderiales</taxon>
        <taxon>Comamonadaceae</taxon>
        <taxon>Giesbergeria</taxon>
    </lineage>
</organism>
<comment type="function">
    <text evidence="5">Cell division factor that enhances FtsZ-ring assembly. Directly interacts with FtsZ and promotes bundling of FtsZ protofilaments, with a reduction in FtsZ GTPase activity.</text>
</comment>
<protein>
    <recommendedName>
        <fullName evidence="5">Cell division protein ZapD</fullName>
    </recommendedName>
    <alternativeName>
        <fullName evidence="5">Z ring-associated protein D</fullName>
    </alternativeName>
</protein>
<evidence type="ECO:0000256" key="4">
    <source>
        <dbReference type="ARBA" id="ARBA00023306"/>
    </source>
</evidence>
<proteinExistence type="inferred from homology"/>